<organism evidence="3 4">
    <name type="scientific">Neurospora intermedia</name>
    <dbReference type="NCBI Taxonomy" id="5142"/>
    <lineage>
        <taxon>Eukaryota</taxon>
        <taxon>Fungi</taxon>
        <taxon>Dikarya</taxon>
        <taxon>Ascomycota</taxon>
        <taxon>Pezizomycotina</taxon>
        <taxon>Sordariomycetes</taxon>
        <taxon>Sordariomycetidae</taxon>
        <taxon>Sordariales</taxon>
        <taxon>Sordariaceae</taxon>
        <taxon>Neurospora</taxon>
    </lineage>
</organism>
<sequence length="401" mass="43956">MPPRPQYTTFEASDGALISLKSSLPITNPDPSFIPDSPVPTFNSTSTSGSGPRARSDSKASVIAEEGPNYSRLILLLHGFSGSSDYFDRNFDELAKNHWVVAWDMRGHGRSGLSKARKGKGNGKGEAEAGDGESAGAGADVDGNDRKETYTGGYHVARLATDLHNLLTCLKSSRLGPSPQGPQSLPQPPLEVIGVGCSIGAAILWTYIELFTDADFSGFIFVDQAPLQDRSVFGAWDSTKAHKGCYDEATMLGAQQAWNKLPEDRHATHLGLVDECLGYRYQPLPTDKISEEEKKEDEEFFTGISAQCPSGEWLAKLIADHTRYDHREACEGISKPVMVMGGKRSGCFSLEGMEEVVKRAKKGGNEKAETSWYESGHWLFWEEAERFNGEVLDFAKRCWSE</sequence>
<accession>A0ABR3DK78</accession>
<dbReference type="GO" id="GO:0016787">
    <property type="term" value="F:hydrolase activity"/>
    <property type="evidence" value="ECO:0007669"/>
    <property type="project" value="UniProtKB-KW"/>
</dbReference>
<dbReference type="Pfam" id="PF12697">
    <property type="entry name" value="Abhydrolase_6"/>
    <property type="match status" value="1"/>
</dbReference>
<feature type="compositionally biased region" description="Low complexity" evidence="1">
    <location>
        <begin position="132"/>
        <end position="141"/>
    </location>
</feature>
<dbReference type="InterPro" id="IPR050266">
    <property type="entry name" value="AB_hydrolase_sf"/>
</dbReference>
<dbReference type="Gene3D" id="3.40.50.1820">
    <property type="entry name" value="alpha/beta hydrolase"/>
    <property type="match status" value="1"/>
</dbReference>
<evidence type="ECO:0000256" key="1">
    <source>
        <dbReference type="SAM" id="MobiDB-lite"/>
    </source>
</evidence>
<name>A0ABR3DK78_NEUIN</name>
<evidence type="ECO:0000313" key="4">
    <source>
        <dbReference type="Proteomes" id="UP001451303"/>
    </source>
</evidence>
<dbReference type="EMBL" id="JAVLET010000002">
    <property type="protein sequence ID" value="KAL0472767.1"/>
    <property type="molecule type" value="Genomic_DNA"/>
</dbReference>
<comment type="caution">
    <text evidence="3">The sequence shown here is derived from an EMBL/GenBank/DDBJ whole genome shotgun (WGS) entry which is preliminary data.</text>
</comment>
<feature type="domain" description="AB hydrolase-1" evidence="2">
    <location>
        <begin position="74"/>
        <end position="388"/>
    </location>
</feature>
<proteinExistence type="predicted"/>
<keyword evidence="3" id="KW-0378">Hydrolase</keyword>
<dbReference type="SUPFAM" id="SSF53474">
    <property type="entry name" value="alpha/beta-Hydrolases"/>
    <property type="match status" value="1"/>
</dbReference>
<keyword evidence="4" id="KW-1185">Reference proteome</keyword>
<dbReference type="InterPro" id="IPR000073">
    <property type="entry name" value="AB_hydrolase_1"/>
</dbReference>
<feature type="compositionally biased region" description="Polar residues" evidence="1">
    <location>
        <begin position="40"/>
        <end position="50"/>
    </location>
</feature>
<feature type="region of interest" description="Disordered" evidence="1">
    <location>
        <begin position="29"/>
        <end position="61"/>
    </location>
</feature>
<dbReference type="InterPro" id="IPR029058">
    <property type="entry name" value="AB_hydrolase_fold"/>
</dbReference>
<reference evidence="3 4" key="1">
    <citation type="submission" date="2023-09" db="EMBL/GenBank/DDBJ databases">
        <title>Multi-omics analysis of a traditional fermented food reveals byproduct-associated fungal strains for waste-to-food upcycling.</title>
        <authorList>
            <consortium name="Lawrence Berkeley National Laboratory"/>
            <person name="Rekdal V.M."/>
            <person name="Villalobos-Escobedo J.M."/>
            <person name="Rodriguez-Valeron N."/>
            <person name="Garcia M.O."/>
            <person name="Vasquez D.P."/>
            <person name="Damayanti I."/>
            <person name="Sorensen P.M."/>
            <person name="Baidoo E.E."/>
            <person name="De Carvalho A.C."/>
            <person name="Riley R."/>
            <person name="Lipzen A."/>
            <person name="He G."/>
            <person name="Yan M."/>
            <person name="Haridas S."/>
            <person name="Daum C."/>
            <person name="Yoshinaga Y."/>
            <person name="Ng V."/>
            <person name="Grigoriev I.V."/>
            <person name="Munk R."/>
            <person name="Nuraida L."/>
            <person name="Wijaya C.H."/>
            <person name="Morales P.-C."/>
            <person name="Keasling J.D."/>
        </authorList>
    </citation>
    <scope>NUCLEOTIDE SEQUENCE [LARGE SCALE GENOMIC DNA]</scope>
    <source>
        <strain evidence="3 4">FGSC 2613</strain>
    </source>
</reference>
<evidence type="ECO:0000259" key="2">
    <source>
        <dbReference type="Pfam" id="PF12697"/>
    </source>
</evidence>
<protein>
    <submittedName>
        <fullName evidence="3">Alpha/Beta hydrolase protein</fullName>
    </submittedName>
</protein>
<dbReference type="PANTHER" id="PTHR43798:SF5">
    <property type="entry name" value="MONOACYLGLYCEROL LIPASE ABHD6"/>
    <property type="match status" value="1"/>
</dbReference>
<gene>
    <name evidence="3" type="ORF">QR685DRAFT_153782</name>
</gene>
<dbReference type="PANTHER" id="PTHR43798">
    <property type="entry name" value="MONOACYLGLYCEROL LIPASE"/>
    <property type="match status" value="1"/>
</dbReference>
<feature type="region of interest" description="Disordered" evidence="1">
    <location>
        <begin position="109"/>
        <end position="144"/>
    </location>
</feature>
<evidence type="ECO:0000313" key="3">
    <source>
        <dbReference type="EMBL" id="KAL0472767.1"/>
    </source>
</evidence>
<dbReference type="Proteomes" id="UP001451303">
    <property type="component" value="Unassembled WGS sequence"/>
</dbReference>